<organism evidence="2 3">
    <name type="scientific">Sphingomonas alpina</name>
    <dbReference type="NCBI Taxonomy" id="653931"/>
    <lineage>
        <taxon>Bacteria</taxon>
        <taxon>Pseudomonadati</taxon>
        <taxon>Pseudomonadota</taxon>
        <taxon>Alphaproteobacteria</taxon>
        <taxon>Sphingomonadales</taxon>
        <taxon>Sphingomonadaceae</taxon>
        <taxon>Sphingomonas</taxon>
    </lineage>
</organism>
<keyword evidence="1" id="KW-0732">Signal</keyword>
<dbReference type="Pfam" id="PF12276">
    <property type="entry name" value="DUF3617"/>
    <property type="match status" value="1"/>
</dbReference>
<dbReference type="InterPro" id="IPR022061">
    <property type="entry name" value="DUF3617"/>
</dbReference>
<evidence type="ECO:0000313" key="2">
    <source>
        <dbReference type="EMBL" id="QNQ07812.1"/>
    </source>
</evidence>
<reference evidence="2 3" key="1">
    <citation type="submission" date="2020-09" db="EMBL/GenBank/DDBJ databases">
        <title>Sphingomonas sp., a new species isolated from pork steak.</title>
        <authorList>
            <person name="Heidler von Heilborn D."/>
        </authorList>
    </citation>
    <scope>NUCLEOTIDE SEQUENCE [LARGE SCALE GENOMIC DNA]</scope>
    <source>
        <strain evidence="3">S8-3T</strain>
    </source>
</reference>
<feature type="signal peptide" evidence="1">
    <location>
        <begin position="1"/>
        <end position="22"/>
    </location>
</feature>
<evidence type="ECO:0000256" key="1">
    <source>
        <dbReference type="SAM" id="SignalP"/>
    </source>
</evidence>
<name>A0A7H0LDQ9_9SPHN</name>
<dbReference type="AlphaFoldDB" id="A0A7H0LDQ9"/>
<dbReference type="Proteomes" id="UP000516148">
    <property type="component" value="Chromosome"/>
</dbReference>
<sequence length="145" mass="15164">MTRLLACLPLALLIGAAPGSHMQPGKWETRIEIIDVKMPGGPPGVAAAMKGKPKIVTACVTPEQAAQGPRAVTKADPGCKFTRYSMTNGRISSQLVCSRPRGTVTMTSEGSYTPTSYTAVGRGVMSGKAPMTITTRTSGRRIGPC</sequence>
<proteinExistence type="predicted"/>
<feature type="chain" id="PRO_5028899242" evidence="1">
    <location>
        <begin position="23"/>
        <end position="145"/>
    </location>
</feature>
<dbReference type="EMBL" id="CP061038">
    <property type="protein sequence ID" value="QNQ07812.1"/>
    <property type="molecule type" value="Genomic_DNA"/>
</dbReference>
<dbReference type="RefSeq" id="WP_187760159.1">
    <property type="nucleotide sequence ID" value="NZ_CP061038.1"/>
</dbReference>
<keyword evidence="3" id="KW-1185">Reference proteome</keyword>
<dbReference type="KEGG" id="spap:H3Z74_13460"/>
<protein>
    <submittedName>
        <fullName evidence="2">DUF3617 domain-containing protein</fullName>
    </submittedName>
</protein>
<accession>A0A7H0LDQ9</accession>
<gene>
    <name evidence="2" type="ORF">H3Z74_13460</name>
</gene>
<evidence type="ECO:0000313" key="3">
    <source>
        <dbReference type="Proteomes" id="UP000516148"/>
    </source>
</evidence>